<dbReference type="Pfam" id="PF06056">
    <property type="entry name" value="Terminase_5"/>
    <property type="match status" value="1"/>
</dbReference>
<name>A0AAW5HXH0_9CORY</name>
<sequence>MMNPQLPIRRTTLKRHPFATKLKAVELFTAGVSPDTIASELSLNSKMSVYAWAQRFREEGKWGLMSATALSDPRRQHPTQNQCTLKPEEPVYWGEHQVISGPGHLLHTRAFGGMRGVQKAV</sequence>
<dbReference type="SUPFAM" id="SSF46689">
    <property type="entry name" value="Homeodomain-like"/>
    <property type="match status" value="1"/>
</dbReference>
<dbReference type="AlphaFoldDB" id="A0AAW5HXH0"/>
<feature type="domain" description="Terminase ATPase subunit N-terminal" evidence="1">
    <location>
        <begin position="20"/>
        <end position="74"/>
    </location>
</feature>
<organism evidence="2 3">
    <name type="scientific">Corynebacterium lipophilum</name>
    <dbReference type="NCBI Taxonomy" id="2804918"/>
    <lineage>
        <taxon>Bacteria</taxon>
        <taxon>Bacillati</taxon>
        <taxon>Actinomycetota</taxon>
        <taxon>Actinomycetes</taxon>
        <taxon>Mycobacteriales</taxon>
        <taxon>Corynebacteriaceae</taxon>
        <taxon>Corynebacterium</taxon>
    </lineage>
</organism>
<reference evidence="2 3" key="1">
    <citation type="submission" date="2021-01" db="EMBL/GenBank/DDBJ databases">
        <title>Identification and Characterization of Corynebacterium sp.</title>
        <authorList>
            <person name="Luo Q."/>
            <person name="Qu P."/>
            <person name="Chen Q."/>
        </authorList>
    </citation>
    <scope>NUCLEOTIDE SEQUENCE [LARGE SCALE GENOMIC DNA]</scope>
    <source>
        <strain evidence="2 3">MC-18</strain>
    </source>
</reference>
<gene>
    <name evidence="2" type="ORF">JMN37_05580</name>
</gene>
<evidence type="ECO:0000313" key="2">
    <source>
        <dbReference type="EMBL" id="MCO6394451.1"/>
    </source>
</evidence>
<evidence type="ECO:0000313" key="3">
    <source>
        <dbReference type="Proteomes" id="UP001205920"/>
    </source>
</evidence>
<dbReference type="Proteomes" id="UP001205920">
    <property type="component" value="Unassembled WGS sequence"/>
</dbReference>
<comment type="caution">
    <text evidence="2">The sequence shown here is derived from an EMBL/GenBank/DDBJ whole genome shotgun (WGS) entry which is preliminary data.</text>
</comment>
<dbReference type="EMBL" id="JAEUWV010000005">
    <property type="protein sequence ID" value="MCO6394451.1"/>
    <property type="molecule type" value="Genomic_DNA"/>
</dbReference>
<accession>A0AAW5HXH0</accession>
<dbReference type="InterPro" id="IPR009057">
    <property type="entry name" value="Homeodomain-like_sf"/>
</dbReference>
<proteinExistence type="predicted"/>
<protein>
    <recommendedName>
        <fullName evidence="1">Terminase ATPase subunit N-terminal domain-containing protein</fullName>
    </recommendedName>
</protein>
<evidence type="ECO:0000259" key="1">
    <source>
        <dbReference type="Pfam" id="PF06056"/>
    </source>
</evidence>
<keyword evidence="3" id="KW-1185">Reference proteome</keyword>
<dbReference type="InterPro" id="IPR010332">
    <property type="entry name" value="ATPase_terminase-su_N"/>
</dbReference>